<proteinExistence type="predicted"/>
<dbReference type="AlphaFoldDB" id="A0A1Y2DGS6"/>
<dbReference type="InParanoid" id="A0A1Y2DGS6"/>
<accession>A0A1Y2DGS6</accession>
<dbReference type="EMBL" id="MCFJ01000018">
    <property type="protein sequence ID" value="ORY57905.1"/>
    <property type="molecule type" value="Genomic_DNA"/>
</dbReference>
<dbReference type="Proteomes" id="UP000193689">
    <property type="component" value="Unassembled WGS sequence"/>
</dbReference>
<dbReference type="GeneID" id="63781887"/>
<gene>
    <name evidence="1" type="ORF">BCR38DRAFT_82186</name>
</gene>
<evidence type="ECO:0008006" key="3">
    <source>
        <dbReference type="Google" id="ProtNLM"/>
    </source>
</evidence>
<name>A0A1Y2DGS6_9PEZI</name>
<evidence type="ECO:0000313" key="2">
    <source>
        <dbReference type="Proteomes" id="UP000193689"/>
    </source>
</evidence>
<reference evidence="1 2" key="1">
    <citation type="submission" date="2016-07" db="EMBL/GenBank/DDBJ databases">
        <title>Pervasive Adenine N6-methylation of Active Genes in Fungi.</title>
        <authorList>
            <consortium name="DOE Joint Genome Institute"/>
            <person name="Mondo S.J."/>
            <person name="Dannebaum R.O."/>
            <person name="Kuo R.C."/>
            <person name="Labutti K."/>
            <person name="Haridas S."/>
            <person name="Kuo A."/>
            <person name="Salamov A."/>
            <person name="Ahrendt S.R."/>
            <person name="Lipzen A."/>
            <person name="Sullivan W."/>
            <person name="Andreopoulos W.B."/>
            <person name="Clum A."/>
            <person name="Lindquist E."/>
            <person name="Daum C."/>
            <person name="Ramamoorthy G.K."/>
            <person name="Gryganskyi A."/>
            <person name="Culley D."/>
            <person name="Magnuson J.K."/>
            <person name="James T.Y."/>
            <person name="O'Malley M.A."/>
            <person name="Stajich J.E."/>
            <person name="Spatafora J.W."/>
            <person name="Visel A."/>
            <person name="Grigoriev I.V."/>
        </authorList>
    </citation>
    <scope>NUCLEOTIDE SEQUENCE [LARGE SCALE GENOMIC DNA]</scope>
    <source>
        <strain evidence="1 2">CBS 129021</strain>
    </source>
</reference>
<comment type="caution">
    <text evidence="1">The sequence shown here is derived from an EMBL/GenBank/DDBJ whole genome shotgun (WGS) entry which is preliminary data.</text>
</comment>
<dbReference type="RefSeq" id="XP_040711034.1">
    <property type="nucleotide sequence ID" value="XM_040865675.1"/>
</dbReference>
<organism evidence="1 2">
    <name type="scientific">Pseudomassariella vexata</name>
    <dbReference type="NCBI Taxonomy" id="1141098"/>
    <lineage>
        <taxon>Eukaryota</taxon>
        <taxon>Fungi</taxon>
        <taxon>Dikarya</taxon>
        <taxon>Ascomycota</taxon>
        <taxon>Pezizomycotina</taxon>
        <taxon>Sordariomycetes</taxon>
        <taxon>Xylariomycetidae</taxon>
        <taxon>Amphisphaeriales</taxon>
        <taxon>Pseudomassariaceae</taxon>
        <taxon>Pseudomassariella</taxon>
    </lineage>
</organism>
<keyword evidence="2" id="KW-1185">Reference proteome</keyword>
<evidence type="ECO:0000313" key="1">
    <source>
        <dbReference type="EMBL" id="ORY57905.1"/>
    </source>
</evidence>
<protein>
    <recommendedName>
        <fullName evidence="3">HAT C-terminal dimerisation domain-containing protein</fullName>
    </recommendedName>
</protein>
<dbReference type="OrthoDB" id="4750193at2759"/>
<sequence>MKVRGDQSRVGPRGLPEGPLNTKICAYLSRTAPYPRPQLSQVGQFQGNNKKADNTTRVSCILGPTDCHPYYFLHPPKICRLSLITTWQHQTNRPGNQDVRMKDGASTAISPATQLPLASFASSIRSFSIVIDTIVTPTTANNHHRVDRLKYPRLSFMVLHLLTIQAIPAECKKLFSSAGKIVTSLLMSKTAERRK</sequence>